<accession>A0ABQ6E370</accession>
<name>A0ABQ6E370_9GAMM</name>
<sequence>MIHSGFNISRLLLITFVLFIIAILGMAYTFTAQFNNTKIAIAEVTEKTFPTLQSASNVNHSVNQIESLVNQSLFSHDIAEINNNLTQLQAASLATDSIANTDITSETTRQLSSMANAIIVSRIKEVSDSAIINEKMAAFQVMSQRFSSLIGKEFQLEATVPVKLLLDSITEEVGLMLIDSIHAFNTVDIEKIAKILTINKDTAEYVIADFKEYNQLKVSLQSLQGQTELDTNLPWILKEMSEEQGVLNLQLQRQKFKIVSNLQLQEFKQHLEQIQQQIYAVSKQSQTNTASQLTQTLDKIDVVVNSSYITTFIVLLCCSVASLWLQRTIKMPLKQIVATLNSVSEGDLTVRCTYRKRNEFGLIAERLNSAICNQQKAVSEISTKSDSIENASVDNLRLGEELHSKSKTQREVCYSISEALAEMDLSVSDIAERADKASGFVNNIDQNVKECVTVSQDAYVLNDKLSIELQEGMVLMQKVSKSSGSIFSILDVITNVTEQTNLLALNAAIEAARAGESGRGFAVVADEVRQLARRTSASTSEIQGVIATLQQDIQSAVAQMSLCNDNMRENVGSFSLIQTQVQQVNERVSVLADLNDAISVSTTEQSSVCNNLNQDMSAILSVAEETLNSTEEVTQISHNLKSISEAQRAIIEEFKYA</sequence>
<keyword evidence="9" id="KW-1185">Reference proteome</keyword>
<feature type="transmembrane region" description="Helical" evidence="5">
    <location>
        <begin position="12"/>
        <end position="30"/>
    </location>
</feature>
<dbReference type="Pfam" id="PF00672">
    <property type="entry name" value="HAMP"/>
    <property type="match status" value="1"/>
</dbReference>
<feature type="domain" description="HAMP" evidence="7">
    <location>
        <begin position="327"/>
        <end position="379"/>
    </location>
</feature>
<keyword evidence="5" id="KW-0812">Transmembrane</keyword>
<dbReference type="PROSITE" id="PS50885">
    <property type="entry name" value="HAMP"/>
    <property type="match status" value="1"/>
</dbReference>
<dbReference type="CDD" id="cd06225">
    <property type="entry name" value="HAMP"/>
    <property type="match status" value="1"/>
</dbReference>
<evidence type="ECO:0000256" key="5">
    <source>
        <dbReference type="SAM" id="Phobius"/>
    </source>
</evidence>
<comment type="similarity">
    <text evidence="3">Belongs to the methyl-accepting chemotaxis (MCP) protein family.</text>
</comment>
<evidence type="ECO:0000256" key="1">
    <source>
        <dbReference type="ARBA" id="ARBA00004370"/>
    </source>
</evidence>
<dbReference type="Gene3D" id="1.10.287.950">
    <property type="entry name" value="Methyl-accepting chemotaxis protein"/>
    <property type="match status" value="1"/>
</dbReference>
<evidence type="ECO:0000256" key="3">
    <source>
        <dbReference type="ARBA" id="ARBA00029447"/>
    </source>
</evidence>
<evidence type="ECO:0000313" key="8">
    <source>
        <dbReference type="EMBL" id="GLS91765.1"/>
    </source>
</evidence>
<evidence type="ECO:0000256" key="2">
    <source>
        <dbReference type="ARBA" id="ARBA00023224"/>
    </source>
</evidence>
<comment type="caution">
    <text evidence="8">The sequence shown here is derived from an EMBL/GenBank/DDBJ whole genome shotgun (WGS) entry which is preliminary data.</text>
</comment>
<dbReference type="RefSeq" id="WP_284204878.1">
    <property type="nucleotide sequence ID" value="NZ_BSPQ01000015.1"/>
</dbReference>
<proteinExistence type="inferred from homology"/>
<dbReference type="SUPFAM" id="SSF58104">
    <property type="entry name" value="Methyl-accepting chemotaxis protein (MCP) signaling domain"/>
    <property type="match status" value="1"/>
</dbReference>
<keyword evidence="5" id="KW-1133">Transmembrane helix</keyword>
<dbReference type="PANTHER" id="PTHR32089">
    <property type="entry name" value="METHYL-ACCEPTING CHEMOTAXIS PROTEIN MCPB"/>
    <property type="match status" value="1"/>
</dbReference>
<reference evidence="9" key="1">
    <citation type="journal article" date="2019" name="Int. J. Syst. Evol. Microbiol.">
        <title>The Global Catalogue of Microorganisms (GCM) 10K type strain sequencing project: providing services to taxonomists for standard genome sequencing and annotation.</title>
        <authorList>
            <consortium name="The Broad Institute Genomics Platform"/>
            <consortium name="The Broad Institute Genome Sequencing Center for Infectious Disease"/>
            <person name="Wu L."/>
            <person name="Ma J."/>
        </authorList>
    </citation>
    <scope>NUCLEOTIDE SEQUENCE [LARGE SCALE GENOMIC DNA]</scope>
    <source>
        <strain evidence="9">NBRC 103166</strain>
    </source>
</reference>
<evidence type="ECO:0000256" key="4">
    <source>
        <dbReference type="PROSITE-ProRule" id="PRU00284"/>
    </source>
</evidence>
<dbReference type="PANTHER" id="PTHR32089:SF70">
    <property type="entry name" value="ENERGY TAXIS MODULATING METHYL ACCEPTING SENSORY TRANSDUCER"/>
    <property type="match status" value="1"/>
</dbReference>
<gene>
    <name evidence="8" type="ORF">GCM10007916_28350</name>
</gene>
<dbReference type="SMART" id="SM00304">
    <property type="entry name" value="HAMP"/>
    <property type="match status" value="1"/>
</dbReference>
<dbReference type="EMBL" id="BSPQ01000015">
    <property type="protein sequence ID" value="GLS91765.1"/>
    <property type="molecule type" value="Genomic_DNA"/>
</dbReference>
<feature type="transmembrane region" description="Helical" evidence="5">
    <location>
        <begin position="307"/>
        <end position="325"/>
    </location>
</feature>
<dbReference type="InterPro" id="IPR003660">
    <property type="entry name" value="HAMP_dom"/>
</dbReference>
<dbReference type="PROSITE" id="PS50111">
    <property type="entry name" value="CHEMOTAXIS_TRANSDUC_2"/>
    <property type="match status" value="1"/>
</dbReference>
<evidence type="ECO:0000259" key="7">
    <source>
        <dbReference type="PROSITE" id="PS50885"/>
    </source>
</evidence>
<protein>
    <submittedName>
        <fullName evidence="8">Methyl-accepting chemotaxis protein</fullName>
    </submittedName>
</protein>
<evidence type="ECO:0000259" key="6">
    <source>
        <dbReference type="PROSITE" id="PS50111"/>
    </source>
</evidence>
<dbReference type="InterPro" id="IPR004089">
    <property type="entry name" value="MCPsignal_dom"/>
</dbReference>
<dbReference type="SMART" id="SM00283">
    <property type="entry name" value="MA"/>
    <property type="match status" value="1"/>
</dbReference>
<comment type="subcellular location">
    <subcellularLocation>
        <location evidence="1">Membrane</location>
    </subcellularLocation>
</comment>
<feature type="domain" description="Methyl-accepting transducer" evidence="6">
    <location>
        <begin position="384"/>
        <end position="620"/>
    </location>
</feature>
<keyword evidence="2 4" id="KW-0807">Transducer</keyword>
<evidence type="ECO:0000313" key="9">
    <source>
        <dbReference type="Proteomes" id="UP001157353"/>
    </source>
</evidence>
<dbReference type="Pfam" id="PF00015">
    <property type="entry name" value="MCPsignal"/>
    <property type="match status" value="1"/>
</dbReference>
<dbReference type="Proteomes" id="UP001157353">
    <property type="component" value="Unassembled WGS sequence"/>
</dbReference>
<organism evidence="8 9">
    <name type="scientific">Psychromonas marina</name>
    <dbReference type="NCBI Taxonomy" id="88364"/>
    <lineage>
        <taxon>Bacteria</taxon>
        <taxon>Pseudomonadati</taxon>
        <taxon>Pseudomonadota</taxon>
        <taxon>Gammaproteobacteria</taxon>
        <taxon>Alteromonadales</taxon>
        <taxon>Psychromonadaceae</taxon>
        <taxon>Psychromonas</taxon>
    </lineage>
</organism>
<keyword evidence="5" id="KW-0472">Membrane</keyword>